<protein>
    <submittedName>
        <fullName evidence="2">Uncharacterized protein</fullName>
    </submittedName>
</protein>
<reference evidence="2" key="1">
    <citation type="submission" date="2022-11" db="EMBL/GenBank/DDBJ databases">
        <authorList>
            <person name="Petersen C."/>
        </authorList>
    </citation>
    <scope>NUCLEOTIDE SEQUENCE</scope>
    <source>
        <strain evidence="2">IBT 26290</strain>
    </source>
</reference>
<feature type="compositionally biased region" description="Basic and acidic residues" evidence="1">
    <location>
        <begin position="153"/>
        <end position="172"/>
    </location>
</feature>
<evidence type="ECO:0000256" key="1">
    <source>
        <dbReference type="SAM" id="MobiDB-lite"/>
    </source>
</evidence>
<comment type="caution">
    <text evidence="2">The sequence shown here is derived from an EMBL/GenBank/DDBJ whole genome shotgun (WGS) entry which is preliminary data.</text>
</comment>
<sequence>MPPPVTPSPFRLTRRDPTRRSAGPQFANSPRFLLSQSTPQESKDDVDIVDDDAPPSTGPAARTPAQPRHVVPPPRRPRDVIEDYHDGEWLGNTEARNNEAMSPGDFAIDSSPLDDSGTPVGPDTEFDTLFTPTENGKKRQRLSAGEGQTLDQKSNRQSEERQSSSPEPRRPTFDPLHTPAPRLAQRPPAQNLAAQATPGIPAKPGDAGVGIPGSTKTPFRSRPRFMLSTQKPRSQPPFRAETPSATQSTPPQERRKPTFVLPRSPSPNEASDNIPAPFSPSSRTLHRRGRPRSSVAGYVPGGMAAEVRSWILEVGSKREQAVINPAPVESNGSRVVDLTRYLLAARIVQVKPAGLKSAGALSFVLAEPVNNFPTGDEEPEILKIMIMGPPRSRPAPHATLSRARIPQPGFIHEGDLLGIYRDLAWHVTFGEFQALSVANGLQTEPFQNCASGSPERWLIVMEWDLVEAAT</sequence>
<dbReference type="EMBL" id="JAPQKN010000007">
    <property type="protein sequence ID" value="KAJ5153101.1"/>
    <property type="molecule type" value="Genomic_DNA"/>
</dbReference>
<evidence type="ECO:0000313" key="3">
    <source>
        <dbReference type="Proteomes" id="UP001149163"/>
    </source>
</evidence>
<feature type="compositionally biased region" description="Basic and acidic residues" evidence="1">
    <location>
        <begin position="76"/>
        <end position="88"/>
    </location>
</feature>
<dbReference type="RefSeq" id="XP_056539409.1">
    <property type="nucleotide sequence ID" value="XM_056691703.1"/>
</dbReference>
<accession>A0A9W9HP39</accession>
<name>A0A9W9HP39_9EURO</name>
<dbReference type="OrthoDB" id="5389296at2759"/>
<feature type="region of interest" description="Disordered" evidence="1">
    <location>
        <begin position="1"/>
        <end position="297"/>
    </location>
</feature>
<evidence type="ECO:0000313" key="2">
    <source>
        <dbReference type="EMBL" id="KAJ5153101.1"/>
    </source>
</evidence>
<proteinExistence type="predicted"/>
<organism evidence="2 3">
    <name type="scientific">Penicillium canariense</name>
    <dbReference type="NCBI Taxonomy" id="189055"/>
    <lineage>
        <taxon>Eukaryota</taxon>
        <taxon>Fungi</taxon>
        <taxon>Dikarya</taxon>
        <taxon>Ascomycota</taxon>
        <taxon>Pezizomycotina</taxon>
        <taxon>Eurotiomycetes</taxon>
        <taxon>Eurotiomycetidae</taxon>
        <taxon>Eurotiales</taxon>
        <taxon>Aspergillaceae</taxon>
        <taxon>Penicillium</taxon>
    </lineage>
</organism>
<dbReference type="Proteomes" id="UP001149163">
    <property type="component" value="Unassembled WGS sequence"/>
</dbReference>
<keyword evidence="3" id="KW-1185">Reference proteome</keyword>
<dbReference type="GeneID" id="81430879"/>
<gene>
    <name evidence="2" type="ORF">N7482_009579</name>
</gene>
<feature type="compositionally biased region" description="Low complexity" evidence="1">
    <location>
        <begin position="179"/>
        <end position="190"/>
    </location>
</feature>
<dbReference type="AlphaFoldDB" id="A0A9W9HP39"/>
<reference evidence="2" key="2">
    <citation type="journal article" date="2023" name="IMA Fungus">
        <title>Comparative genomic study of the Penicillium genus elucidates a diverse pangenome and 15 lateral gene transfer events.</title>
        <authorList>
            <person name="Petersen C."/>
            <person name="Sorensen T."/>
            <person name="Nielsen M.R."/>
            <person name="Sondergaard T.E."/>
            <person name="Sorensen J.L."/>
            <person name="Fitzpatrick D.A."/>
            <person name="Frisvad J.C."/>
            <person name="Nielsen K.L."/>
        </authorList>
    </citation>
    <scope>NUCLEOTIDE SEQUENCE</scope>
    <source>
        <strain evidence="2">IBT 26290</strain>
    </source>
</reference>